<organism evidence="2 3">
    <name type="scientific">Geranomyces variabilis</name>
    <dbReference type="NCBI Taxonomy" id="109894"/>
    <lineage>
        <taxon>Eukaryota</taxon>
        <taxon>Fungi</taxon>
        <taxon>Fungi incertae sedis</taxon>
        <taxon>Chytridiomycota</taxon>
        <taxon>Chytridiomycota incertae sedis</taxon>
        <taxon>Chytridiomycetes</taxon>
        <taxon>Spizellomycetales</taxon>
        <taxon>Powellomycetaceae</taxon>
        <taxon>Geranomyces</taxon>
    </lineage>
</organism>
<evidence type="ECO:0000256" key="1">
    <source>
        <dbReference type="SAM" id="MobiDB-lite"/>
    </source>
</evidence>
<evidence type="ECO:0008006" key="4">
    <source>
        <dbReference type="Google" id="ProtNLM"/>
    </source>
</evidence>
<protein>
    <recommendedName>
        <fullName evidence="4">Fibronectin type-III domain-containing protein</fullName>
    </recommendedName>
</protein>
<feature type="region of interest" description="Disordered" evidence="1">
    <location>
        <begin position="953"/>
        <end position="979"/>
    </location>
</feature>
<evidence type="ECO:0000313" key="2">
    <source>
        <dbReference type="EMBL" id="KAJ3166772.1"/>
    </source>
</evidence>
<gene>
    <name evidence="2" type="ORF">HDU87_002059</name>
</gene>
<feature type="non-terminal residue" evidence="2">
    <location>
        <position position="1"/>
    </location>
</feature>
<comment type="caution">
    <text evidence="2">The sequence shown here is derived from an EMBL/GenBank/DDBJ whole genome shotgun (WGS) entry which is preliminary data.</text>
</comment>
<name>A0AAD5XL50_9FUNG</name>
<dbReference type="EMBL" id="JADGJQ010000160">
    <property type="protein sequence ID" value="KAJ3166772.1"/>
    <property type="molecule type" value="Genomic_DNA"/>
</dbReference>
<feature type="compositionally biased region" description="Low complexity" evidence="1">
    <location>
        <begin position="953"/>
        <end position="978"/>
    </location>
</feature>
<feature type="compositionally biased region" description="Polar residues" evidence="1">
    <location>
        <begin position="1009"/>
        <end position="1019"/>
    </location>
</feature>
<feature type="compositionally biased region" description="Low complexity" evidence="1">
    <location>
        <begin position="991"/>
        <end position="1008"/>
    </location>
</feature>
<accession>A0AAD5XL50</accession>
<dbReference type="Proteomes" id="UP001212152">
    <property type="component" value="Unassembled WGS sequence"/>
</dbReference>
<dbReference type="PANTHER" id="PTHR16897:SF2">
    <property type="entry name" value="OS03G0226600 PROTEIN"/>
    <property type="match status" value="1"/>
</dbReference>
<feature type="region of interest" description="Disordered" evidence="1">
    <location>
        <begin position="991"/>
        <end position="1019"/>
    </location>
</feature>
<dbReference type="PANTHER" id="PTHR16897">
    <property type="entry name" value="OS10G0105400 PROTEIN"/>
    <property type="match status" value="1"/>
</dbReference>
<reference evidence="2" key="1">
    <citation type="submission" date="2020-05" db="EMBL/GenBank/DDBJ databases">
        <title>Phylogenomic resolution of chytrid fungi.</title>
        <authorList>
            <person name="Stajich J.E."/>
            <person name="Amses K."/>
            <person name="Simmons R."/>
            <person name="Seto K."/>
            <person name="Myers J."/>
            <person name="Bonds A."/>
            <person name="Quandt C.A."/>
            <person name="Barry K."/>
            <person name="Liu P."/>
            <person name="Grigoriev I."/>
            <person name="Longcore J.E."/>
            <person name="James T.Y."/>
        </authorList>
    </citation>
    <scope>NUCLEOTIDE SEQUENCE</scope>
    <source>
        <strain evidence="2">JEL0379</strain>
    </source>
</reference>
<sequence>MHSRPAQDALSSLDTYGQQLNCINCFNVAITVSITATNVVGLTAVDTITASYSGAPAVVSALSFAGSKIPYGGKLWYSDVTTALFNATISSAAAPWMGAANVVLGISVGAYPLSAGNLEDLHDVSALLYDPNSLQASVFPGIPPSTAFSATKLQFRGAAFHGESYRFQLAVTSAAGLSSGASSFVYLDITPPIVGPAYFMSLVMNDAAQQAQVALSGLFDPESGIKEIWWRVGGDSASVQARDFGKASSWVNLTNLAMSTMIRNLPSSAQTISVDLSNARMANWTTLYFTVAVINHSWTTSGDSLSVAYTDLTPLALNSFNASITITAIDVAGPSQNQNITGEQTVEVHWLASNVVAGIAFVTAQLSDPTRTIVTSPYYPDSAVQSIDIPFGGPVPANVQMTVCVNATSNSIPPVVHSDCQLFVQPPTLLFDASCVQTGLVYRLQSDASAVATIFSNWTDCLLPEVQTITYWLVSDTDFMPVASGSVAVSDLGVPISIDASWIFDSYKFCFMAVMGSSSSSQNFCTAQQAVDLTPPVPLGQIYDAYSGGGLDPNALAVRYSTNTASYLVRWDDWIDPDSGVKLFSLSLMLDGDVPRVISQVPLTGDKRAFLFDNLALNVSSKYFATLSATNNALLSSPNVRSPGVEIVAVGVSEVPVISIANGIDVLKNGVAAYLFIPGASAYIGLSWSGFIADSLLVPNYRVDLVSNSTSTAVPISSPTTQNDIQLQVPSRDDIYILSVTLQNPDGTSQKAVADRAIWVSKLQVVPPSKVSCDVDFTQLSPGNHTVPFTATLVPAVDSQGLLVSQTLGFRHAEMVSESSSTLQLSSNDTSKSGRVVYIWGAPSIQEDYPIECVWQGRDLAGQITVMSYSGTRVGSSSALPTVIALSSWTKVAEPSSGTDLAFFDEVTITPNSSFMVGMQSFSPTVQNGVQVASLSYCVYYIGDPSVASTTTAAADTSTQSNSTTSSSILTSTDTPTSIAAGSTPTAVVSSLSNASDSSSNTTAVNSTAGISNSTSGTQDVVTTSDAVYIVPWTTVDVLASQRLAVYKINVGSSLVSIAVFDPDQFLANGGFPSDLSTVYVCVTSTRFATSFSQSACSNGITWDSIPPTPGIVAINDARSTADILYLTATDTISVSWEGFVKANWHFTNDSGILSYQWAVGSFAGADDYVAFSSVPGMELDATAAVLLTDGSSIYATVAATDYAGRTAKASSSLVLVDSTPPVLTSALSVLARANPDGTTFVRIDFLPWQDPESGLSSVVWTVESAYGAADVLPIWPVTFSNVAYANLPLLPGVTYLARMVATNRASLSQEVVYSITAGSAVEMVYLVDGTDPQHSKLFDGNPQSYTVSWNFTGSIHAFVIGVGTSPRQDDIWSFRQVDASLQSLTVPLSVSDGVKIFTTVFVQDSGGNFQSFVTAGMICDTSPPIRGWVNVGPGMVHQMVVPNQESISASWIGFSDAESDIATYEY</sequence>
<evidence type="ECO:0000313" key="3">
    <source>
        <dbReference type="Proteomes" id="UP001212152"/>
    </source>
</evidence>
<keyword evidence="3" id="KW-1185">Reference proteome</keyword>
<proteinExistence type="predicted"/>